<name>A0AAW1MMA4_SAPOF</name>
<evidence type="ECO:0008006" key="4">
    <source>
        <dbReference type="Google" id="ProtNLM"/>
    </source>
</evidence>
<protein>
    <recommendedName>
        <fullName evidence="4">Transmembrane protein</fullName>
    </recommendedName>
</protein>
<evidence type="ECO:0000256" key="1">
    <source>
        <dbReference type="SAM" id="Phobius"/>
    </source>
</evidence>
<keyword evidence="1" id="KW-0472">Membrane</keyword>
<keyword evidence="1" id="KW-0812">Transmembrane</keyword>
<reference evidence="2" key="1">
    <citation type="submission" date="2024-03" db="EMBL/GenBank/DDBJ databases">
        <title>WGS assembly of Saponaria officinalis var. Norfolk2.</title>
        <authorList>
            <person name="Jenkins J."/>
            <person name="Shu S."/>
            <person name="Grimwood J."/>
            <person name="Barry K."/>
            <person name="Goodstein D."/>
            <person name="Schmutz J."/>
            <person name="Leebens-Mack J."/>
            <person name="Osbourn A."/>
        </authorList>
    </citation>
    <scope>NUCLEOTIDE SEQUENCE [LARGE SCALE GENOMIC DNA]</scope>
    <source>
        <strain evidence="2">JIC</strain>
    </source>
</reference>
<dbReference type="EMBL" id="JBDFQZ010000002">
    <property type="protein sequence ID" value="KAK9747661.1"/>
    <property type="molecule type" value="Genomic_DNA"/>
</dbReference>
<evidence type="ECO:0000313" key="3">
    <source>
        <dbReference type="Proteomes" id="UP001443914"/>
    </source>
</evidence>
<comment type="caution">
    <text evidence="2">The sequence shown here is derived from an EMBL/GenBank/DDBJ whole genome shotgun (WGS) entry which is preliminary data.</text>
</comment>
<gene>
    <name evidence="2" type="ORF">RND81_02G006600</name>
</gene>
<dbReference type="AlphaFoldDB" id="A0AAW1MMA4"/>
<keyword evidence="1" id="KW-1133">Transmembrane helix</keyword>
<proteinExistence type="predicted"/>
<dbReference type="Proteomes" id="UP001443914">
    <property type="component" value="Unassembled WGS sequence"/>
</dbReference>
<keyword evidence="3" id="KW-1185">Reference proteome</keyword>
<evidence type="ECO:0000313" key="2">
    <source>
        <dbReference type="EMBL" id="KAK9747661.1"/>
    </source>
</evidence>
<dbReference type="PANTHER" id="PTHR33592:SF3">
    <property type="entry name" value="TRANSMEMBRANE PROTEIN"/>
    <property type="match status" value="1"/>
</dbReference>
<accession>A0AAW1MMA4</accession>
<feature type="transmembrane region" description="Helical" evidence="1">
    <location>
        <begin position="20"/>
        <end position="38"/>
    </location>
</feature>
<dbReference type="PANTHER" id="PTHR33592">
    <property type="entry name" value="TRANSMEMBRANE PROTEIN"/>
    <property type="match status" value="1"/>
</dbReference>
<organism evidence="2 3">
    <name type="scientific">Saponaria officinalis</name>
    <name type="common">Common soapwort</name>
    <name type="synonym">Lychnis saponaria</name>
    <dbReference type="NCBI Taxonomy" id="3572"/>
    <lineage>
        <taxon>Eukaryota</taxon>
        <taxon>Viridiplantae</taxon>
        <taxon>Streptophyta</taxon>
        <taxon>Embryophyta</taxon>
        <taxon>Tracheophyta</taxon>
        <taxon>Spermatophyta</taxon>
        <taxon>Magnoliopsida</taxon>
        <taxon>eudicotyledons</taxon>
        <taxon>Gunneridae</taxon>
        <taxon>Pentapetalae</taxon>
        <taxon>Caryophyllales</taxon>
        <taxon>Caryophyllaceae</taxon>
        <taxon>Caryophylleae</taxon>
        <taxon>Saponaria</taxon>
    </lineage>
</organism>
<sequence length="109" mass="12034">MHNIMMILTTQRRSLLSNNNSNFIIIIFIISLIIIINFDQIEAMRPIKEELLLLESLPKGSTTPSKSNPCTNIPKSGGKGHCAFLSSEMHFSGVTRTVNVAPAATKDHI</sequence>